<evidence type="ECO:0000313" key="3">
    <source>
        <dbReference type="Proteomes" id="UP000285301"/>
    </source>
</evidence>
<dbReference type="PANTHER" id="PTHR46071:SF2">
    <property type="entry name" value="ANKYRIN REPEAT AND BTB_POZ DOMAIN-CONTAINING PROTEIN 2-LIKE PROTEIN"/>
    <property type="match status" value="1"/>
</dbReference>
<dbReference type="Gene3D" id="3.30.710.10">
    <property type="entry name" value="Potassium Channel Kv1.1, Chain A"/>
    <property type="match status" value="1"/>
</dbReference>
<comment type="caution">
    <text evidence="2">The sequence shown here is derived from an EMBL/GenBank/DDBJ whole genome shotgun (WGS) entry which is preliminary data.</text>
</comment>
<dbReference type="STRING" id="1965070.A0A3S3Q3T1"/>
<sequence>MSDVMFNVEGNLLYAHKIILVNASEKFKTMLTSRSGEPVSIAQPPIIQISDVRYDIFLLILKFLYNGGFEDHEVDQKDIFELLSGANLYQLNGLLNYCEYRCSKILDLDNVVSIYIHANVYNAINLQEYCQGFILQNLVALLTYDESVRKLLFAKSLRDHDVLSGLLFTLQTRVKERSLVKSNVLMAGQPRNKQFLSQRKNQVF</sequence>
<dbReference type="InterPro" id="IPR000210">
    <property type="entry name" value="BTB/POZ_dom"/>
</dbReference>
<protein>
    <submittedName>
        <fullName evidence="2">Ankyrin repeat containing protein-like protein</fullName>
    </submittedName>
</protein>
<name>A0A3S3Q3T1_9ACAR</name>
<accession>A0A3S3Q3T1</accession>
<dbReference type="InterPro" id="IPR052089">
    <property type="entry name" value="Ankyrin-BTB/POZ_domain"/>
</dbReference>
<dbReference type="SMART" id="SM00225">
    <property type="entry name" value="BTB"/>
    <property type="match status" value="1"/>
</dbReference>
<dbReference type="Pfam" id="PF00651">
    <property type="entry name" value="BTB"/>
    <property type="match status" value="1"/>
</dbReference>
<gene>
    <name evidence="2" type="ORF">B4U79_16568</name>
</gene>
<organism evidence="2 3">
    <name type="scientific">Dinothrombium tinctorium</name>
    <dbReference type="NCBI Taxonomy" id="1965070"/>
    <lineage>
        <taxon>Eukaryota</taxon>
        <taxon>Metazoa</taxon>
        <taxon>Ecdysozoa</taxon>
        <taxon>Arthropoda</taxon>
        <taxon>Chelicerata</taxon>
        <taxon>Arachnida</taxon>
        <taxon>Acari</taxon>
        <taxon>Acariformes</taxon>
        <taxon>Trombidiformes</taxon>
        <taxon>Prostigmata</taxon>
        <taxon>Anystina</taxon>
        <taxon>Parasitengona</taxon>
        <taxon>Trombidioidea</taxon>
        <taxon>Trombidiidae</taxon>
        <taxon>Dinothrombium</taxon>
    </lineage>
</organism>
<keyword evidence="3" id="KW-1185">Reference proteome</keyword>
<dbReference type="EMBL" id="NCKU01007082">
    <property type="protein sequence ID" value="RWS02903.1"/>
    <property type="molecule type" value="Genomic_DNA"/>
</dbReference>
<evidence type="ECO:0000259" key="1">
    <source>
        <dbReference type="PROSITE" id="PS50097"/>
    </source>
</evidence>
<dbReference type="OrthoDB" id="2316821at2759"/>
<feature type="domain" description="BTB" evidence="1">
    <location>
        <begin position="2"/>
        <end position="73"/>
    </location>
</feature>
<dbReference type="SUPFAM" id="SSF54695">
    <property type="entry name" value="POZ domain"/>
    <property type="match status" value="1"/>
</dbReference>
<dbReference type="InterPro" id="IPR011333">
    <property type="entry name" value="SKP1/BTB/POZ_sf"/>
</dbReference>
<dbReference type="PANTHER" id="PTHR46071">
    <property type="entry name" value="ANKYRIN REPEAT AND BTB/POZ DOMAIN-CONTAINING"/>
    <property type="match status" value="1"/>
</dbReference>
<dbReference type="Proteomes" id="UP000285301">
    <property type="component" value="Unassembled WGS sequence"/>
</dbReference>
<dbReference type="AlphaFoldDB" id="A0A3S3Q3T1"/>
<evidence type="ECO:0000313" key="2">
    <source>
        <dbReference type="EMBL" id="RWS02903.1"/>
    </source>
</evidence>
<proteinExistence type="predicted"/>
<dbReference type="CDD" id="cd18491">
    <property type="entry name" value="BACK_ABTB2_like"/>
    <property type="match status" value="1"/>
</dbReference>
<reference evidence="2 3" key="1">
    <citation type="journal article" date="2018" name="Gigascience">
        <title>Genomes of trombidid mites reveal novel predicted allergens and laterally-transferred genes associated with secondary metabolism.</title>
        <authorList>
            <person name="Dong X."/>
            <person name="Chaisiri K."/>
            <person name="Xia D."/>
            <person name="Armstrong S.D."/>
            <person name="Fang Y."/>
            <person name="Donnelly M.J."/>
            <person name="Kadowaki T."/>
            <person name="McGarry J.W."/>
            <person name="Darby A.C."/>
            <person name="Makepeace B.L."/>
        </authorList>
    </citation>
    <scope>NUCLEOTIDE SEQUENCE [LARGE SCALE GENOMIC DNA]</scope>
    <source>
        <strain evidence="2">UoL-WK</strain>
    </source>
</reference>
<dbReference type="PROSITE" id="PS50097">
    <property type="entry name" value="BTB"/>
    <property type="match status" value="1"/>
</dbReference>